<accession>A0A9N8RPN2</accession>
<sequence length="71" mass="8305">MVSTKEEMKYILEHINGLIRLKVPGFKEACALYNLDYIEADYNIKLYDPYYAGLIDTDGSIKEKWLLEILD</sequence>
<evidence type="ECO:0000313" key="1">
    <source>
        <dbReference type="EMBL" id="CAG2007218.1"/>
    </source>
</evidence>
<organism evidence="1 2">
    <name type="scientific">Gibberella zeae</name>
    <name type="common">Wheat head blight fungus</name>
    <name type="synonym">Fusarium graminearum</name>
    <dbReference type="NCBI Taxonomy" id="5518"/>
    <lineage>
        <taxon>Eukaryota</taxon>
        <taxon>Fungi</taxon>
        <taxon>Dikarya</taxon>
        <taxon>Ascomycota</taxon>
        <taxon>Pezizomycotina</taxon>
        <taxon>Sordariomycetes</taxon>
        <taxon>Hypocreomycetidae</taxon>
        <taxon>Hypocreales</taxon>
        <taxon>Nectriaceae</taxon>
        <taxon>Fusarium</taxon>
    </lineage>
</organism>
<dbReference type="Proteomes" id="UP000746612">
    <property type="component" value="Unassembled WGS sequence"/>
</dbReference>
<reference evidence="1" key="1">
    <citation type="submission" date="2021-03" db="EMBL/GenBank/DDBJ databases">
        <authorList>
            <person name="Alouane T."/>
            <person name="Langin T."/>
            <person name="Bonhomme L."/>
        </authorList>
    </citation>
    <scope>NUCLEOTIDE SEQUENCE</scope>
    <source>
        <strain evidence="1">MDC_Fg202</strain>
    </source>
</reference>
<dbReference type="AlphaFoldDB" id="A0A9N8RPN2"/>
<name>A0A9N8RPN2_GIBZA</name>
<evidence type="ECO:0000313" key="2">
    <source>
        <dbReference type="Proteomes" id="UP000746612"/>
    </source>
</evidence>
<comment type="caution">
    <text evidence="1">The sequence shown here is derived from an EMBL/GenBank/DDBJ whole genome shotgun (WGS) entry which is preliminary data.</text>
</comment>
<dbReference type="EMBL" id="CAJPIJ010000186">
    <property type="protein sequence ID" value="CAG2007218.1"/>
    <property type="molecule type" value="Genomic_DNA"/>
</dbReference>
<gene>
    <name evidence="1" type="ORF">MDCFG202_LOCUS537521</name>
</gene>
<protein>
    <submittedName>
        <fullName evidence="1">Uncharacterized protein</fullName>
    </submittedName>
</protein>
<proteinExistence type="predicted"/>